<protein>
    <submittedName>
        <fullName evidence="2">Uncharacterized protein</fullName>
    </submittedName>
</protein>
<gene>
    <name evidence="2" type="ORF">CJF38_12500</name>
</gene>
<organism evidence="2 3">
    <name type="scientific">Pseudomonas lundensis</name>
    <dbReference type="NCBI Taxonomy" id="86185"/>
    <lineage>
        <taxon>Bacteria</taxon>
        <taxon>Pseudomonadati</taxon>
        <taxon>Pseudomonadota</taxon>
        <taxon>Gammaproteobacteria</taxon>
        <taxon>Pseudomonadales</taxon>
        <taxon>Pseudomonadaceae</taxon>
        <taxon>Pseudomonas</taxon>
    </lineage>
</organism>
<proteinExistence type="predicted"/>
<evidence type="ECO:0000313" key="3">
    <source>
        <dbReference type="Proteomes" id="UP000216897"/>
    </source>
</evidence>
<reference evidence="2 3" key="1">
    <citation type="submission" date="2017-08" db="EMBL/GenBank/DDBJ databases">
        <title>Genomic and metabolic characterisation of spoilage-associated Pseudomonas species.</title>
        <authorList>
            <person name="Stanborough T."/>
            <person name="Fegan N."/>
            <person name="Powell S.M."/>
            <person name="Singh T."/>
            <person name="Tamplin M.L."/>
            <person name="Chandry P.S."/>
        </authorList>
    </citation>
    <scope>NUCLEOTIDE SEQUENCE [LARGE SCALE GENOMIC DNA]</scope>
    <source>
        <strain evidence="2 3">L1814</strain>
    </source>
</reference>
<keyword evidence="1" id="KW-1133">Transmembrane helix</keyword>
<dbReference type="EMBL" id="NQKG01000010">
    <property type="protein sequence ID" value="OZY54956.1"/>
    <property type="molecule type" value="Genomic_DNA"/>
</dbReference>
<comment type="caution">
    <text evidence="2">The sequence shown here is derived from an EMBL/GenBank/DDBJ whole genome shotgun (WGS) entry which is preliminary data.</text>
</comment>
<accession>A0ABX4GLK5</accession>
<name>A0ABX4GLK5_9PSED</name>
<dbReference type="Proteomes" id="UP000216897">
    <property type="component" value="Unassembled WGS sequence"/>
</dbReference>
<sequence>MTRRFEALGQGMRQLYLYVSFLLKTVPVAVCEYKMLLQNDKTRQRFPATGSVLQILGAGGKS</sequence>
<evidence type="ECO:0000256" key="1">
    <source>
        <dbReference type="SAM" id="Phobius"/>
    </source>
</evidence>
<evidence type="ECO:0000313" key="2">
    <source>
        <dbReference type="EMBL" id="OZY54956.1"/>
    </source>
</evidence>
<keyword evidence="1" id="KW-0812">Transmembrane</keyword>
<keyword evidence="1" id="KW-0472">Membrane</keyword>
<keyword evidence="3" id="KW-1185">Reference proteome</keyword>
<feature type="transmembrane region" description="Helical" evidence="1">
    <location>
        <begin position="15"/>
        <end position="36"/>
    </location>
</feature>